<feature type="transmembrane region" description="Helical" evidence="1">
    <location>
        <begin position="97"/>
        <end position="117"/>
    </location>
</feature>
<dbReference type="KEGG" id="clup:CLUP02_09715"/>
<keyword evidence="3" id="KW-1185">Reference proteome</keyword>
<keyword evidence="1" id="KW-0472">Membrane</keyword>
<dbReference type="AlphaFoldDB" id="A0A9Q8WI35"/>
<organism evidence="2 3">
    <name type="scientific">Colletotrichum lupini</name>
    <dbReference type="NCBI Taxonomy" id="145971"/>
    <lineage>
        <taxon>Eukaryota</taxon>
        <taxon>Fungi</taxon>
        <taxon>Dikarya</taxon>
        <taxon>Ascomycota</taxon>
        <taxon>Pezizomycotina</taxon>
        <taxon>Sordariomycetes</taxon>
        <taxon>Hypocreomycetidae</taxon>
        <taxon>Glomerellales</taxon>
        <taxon>Glomerellaceae</taxon>
        <taxon>Colletotrichum</taxon>
        <taxon>Colletotrichum acutatum species complex</taxon>
    </lineage>
</organism>
<dbReference type="Proteomes" id="UP000830671">
    <property type="component" value="Chromosome 5"/>
</dbReference>
<protein>
    <submittedName>
        <fullName evidence="2">Uncharacterized protein</fullName>
    </submittedName>
</protein>
<sequence>MVMDRIRNGQPITALELTALNFTFAMIRSYARSHMSAFHSPQCPRKSADWSFIDTFAAPDNMAPYPTRRYHPEHPLHRRKLALLQRFPSELWRPMELMYYPLGGVFIVAPRVSFMIGLNFQFSTPTQQLVWRLTASYHVFFCMYGALHWLYKDQKWYRAQKRLHGVV</sequence>
<dbReference type="EMBL" id="CP019477">
    <property type="protein sequence ID" value="UQC84219.1"/>
    <property type="molecule type" value="Genomic_DNA"/>
</dbReference>
<dbReference type="GeneID" id="73343703"/>
<feature type="transmembrane region" description="Helical" evidence="1">
    <location>
        <begin position="129"/>
        <end position="151"/>
    </location>
</feature>
<keyword evidence="1" id="KW-1133">Transmembrane helix</keyword>
<evidence type="ECO:0000313" key="2">
    <source>
        <dbReference type="EMBL" id="UQC84219.1"/>
    </source>
</evidence>
<dbReference type="RefSeq" id="XP_049145837.1">
    <property type="nucleotide sequence ID" value="XM_049288693.1"/>
</dbReference>
<gene>
    <name evidence="2" type="ORF">CLUP02_09715</name>
</gene>
<reference evidence="2" key="1">
    <citation type="journal article" date="2021" name="Mol. Plant Microbe Interact.">
        <title>Complete Genome Sequence of the Plant-Pathogenic Fungus Colletotrichum lupini.</title>
        <authorList>
            <person name="Baroncelli R."/>
            <person name="Pensec F."/>
            <person name="Da Lio D."/>
            <person name="Boufleur T."/>
            <person name="Vicente I."/>
            <person name="Sarrocco S."/>
            <person name="Picot A."/>
            <person name="Baraldi E."/>
            <person name="Sukno S."/>
            <person name="Thon M."/>
            <person name="Le Floch G."/>
        </authorList>
    </citation>
    <scope>NUCLEOTIDE SEQUENCE</scope>
    <source>
        <strain evidence="2">IMI 504893</strain>
    </source>
</reference>
<accession>A0A9Q8WI35</accession>
<proteinExistence type="predicted"/>
<evidence type="ECO:0000313" key="3">
    <source>
        <dbReference type="Proteomes" id="UP000830671"/>
    </source>
</evidence>
<name>A0A9Q8WI35_9PEZI</name>
<keyword evidence="1" id="KW-0812">Transmembrane</keyword>
<evidence type="ECO:0000256" key="1">
    <source>
        <dbReference type="SAM" id="Phobius"/>
    </source>
</evidence>